<dbReference type="EMBL" id="RZNJ01000003">
    <property type="protein sequence ID" value="RUT31311.1"/>
    <property type="molecule type" value="Genomic_DNA"/>
</dbReference>
<evidence type="ECO:0000259" key="2">
    <source>
        <dbReference type="SMART" id="SM00857"/>
    </source>
</evidence>
<dbReference type="Pfam" id="PF02796">
    <property type="entry name" value="HTH_7"/>
    <property type="match status" value="1"/>
</dbReference>
<comment type="caution">
    <text evidence="3">The sequence shown here is derived from an EMBL/GenBank/DDBJ whole genome shotgun (WGS) entry which is preliminary data.</text>
</comment>
<dbReference type="Proteomes" id="UP000281547">
    <property type="component" value="Unassembled WGS sequence"/>
</dbReference>
<feature type="domain" description="Resolvase/invertase-type recombinase catalytic" evidence="2">
    <location>
        <begin position="2"/>
        <end position="120"/>
    </location>
</feature>
<gene>
    <name evidence="3" type="ORF">EMQ25_10680</name>
</gene>
<keyword evidence="4" id="KW-1185">Reference proteome</keyword>
<dbReference type="Pfam" id="PF00239">
    <property type="entry name" value="Resolvase"/>
    <property type="match status" value="1"/>
</dbReference>
<evidence type="ECO:0000313" key="3">
    <source>
        <dbReference type="EMBL" id="RUT31311.1"/>
    </source>
</evidence>
<dbReference type="AlphaFoldDB" id="A0A433XB38"/>
<dbReference type="OrthoDB" id="9800103at2"/>
<evidence type="ECO:0000256" key="1">
    <source>
        <dbReference type="ARBA" id="ARBA00009913"/>
    </source>
</evidence>
<dbReference type="InterPro" id="IPR036162">
    <property type="entry name" value="Resolvase-like_N_sf"/>
</dbReference>
<dbReference type="CDD" id="cd00569">
    <property type="entry name" value="HTH_Hin_like"/>
    <property type="match status" value="1"/>
</dbReference>
<dbReference type="InterPro" id="IPR009057">
    <property type="entry name" value="Homeodomain-like_sf"/>
</dbReference>
<dbReference type="SMART" id="SM00857">
    <property type="entry name" value="Resolvase"/>
    <property type="match status" value="1"/>
</dbReference>
<dbReference type="InterPro" id="IPR006120">
    <property type="entry name" value="Resolvase_HTH_dom"/>
</dbReference>
<sequence length="182" mass="18990">MQVGYLHGGGPDGDIVSAVAALEAFGCGRVVIDSRARRQAGSGTSFSALLGDMRSGDILVVTTLEHLATAVGPLVLRLEELVARGIRIRTLDGDFDTETPGTAGALKALARIAAHHNGARRPVVGRAEHGPGRPPRLSPEEIGRARELFEAGGRTAAEVARQLGVSRATLYRSLRKLGPTGA</sequence>
<accession>A0A433XB38</accession>
<reference evidence="3 4" key="1">
    <citation type="journal article" date="2016" name="Int. J. Syst. Evol. Microbiol.">
        <title>Arsenicitalea aurantiaca gen. nov., sp. nov., a new member of the family Hyphomicrobiaceae, isolated from high-arsenic sediment.</title>
        <authorList>
            <person name="Mu Y."/>
            <person name="Zhou L."/>
            <person name="Zeng X.C."/>
            <person name="Liu L."/>
            <person name="Pan Y."/>
            <person name="Chen X."/>
            <person name="Wang J."/>
            <person name="Li S."/>
            <person name="Li W.J."/>
            <person name="Wang Y."/>
        </authorList>
    </citation>
    <scope>NUCLEOTIDE SEQUENCE [LARGE SCALE GENOMIC DNA]</scope>
    <source>
        <strain evidence="3 4">42-50</strain>
    </source>
</reference>
<proteinExistence type="inferred from homology"/>
<dbReference type="GO" id="GO:0000150">
    <property type="term" value="F:DNA strand exchange activity"/>
    <property type="evidence" value="ECO:0007669"/>
    <property type="project" value="InterPro"/>
</dbReference>
<dbReference type="Gene3D" id="1.10.10.60">
    <property type="entry name" value="Homeodomain-like"/>
    <property type="match status" value="1"/>
</dbReference>
<dbReference type="SUPFAM" id="SSF53041">
    <property type="entry name" value="Resolvase-like"/>
    <property type="match status" value="1"/>
</dbReference>
<organism evidence="3 4">
    <name type="scientific">Arsenicitalea aurantiaca</name>
    <dbReference type="NCBI Taxonomy" id="1783274"/>
    <lineage>
        <taxon>Bacteria</taxon>
        <taxon>Pseudomonadati</taxon>
        <taxon>Pseudomonadota</taxon>
        <taxon>Alphaproteobacteria</taxon>
        <taxon>Hyphomicrobiales</taxon>
        <taxon>Devosiaceae</taxon>
        <taxon>Arsenicitalea</taxon>
    </lineage>
</organism>
<evidence type="ECO:0000313" key="4">
    <source>
        <dbReference type="Proteomes" id="UP000281547"/>
    </source>
</evidence>
<dbReference type="InterPro" id="IPR006119">
    <property type="entry name" value="Resolv_N"/>
</dbReference>
<dbReference type="RefSeq" id="WP_127188556.1">
    <property type="nucleotide sequence ID" value="NZ_RZNJ01000003.1"/>
</dbReference>
<dbReference type="Gene3D" id="3.40.50.1390">
    <property type="entry name" value="Resolvase, N-terminal catalytic domain"/>
    <property type="match status" value="1"/>
</dbReference>
<dbReference type="SUPFAM" id="SSF46689">
    <property type="entry name" value="Homeodomain-like"/>
    <property type="match status" value="1"/>
</dbReference>
<comment type="similarity">
    <text evidence="1">Belongs to the site-specific recombinase resolvase family.</text>
</comment>
<dbReference type="GO" id="GO:0003677">
    <property type="term" value="F:DNA binding"/>
    <property type="evidence" value="ECO:0007669"/>
    <property type="project" value="InterPro"/>
</dbReference>
<name>A0A433XB38_9HYPH</name>
<protein>
    <recommendedName>
        <fullName evidence="2">Resolvase/invertase-type recombinase catalytic domain-containing protein</fullName>
    </recommendedName>
</protein>